<gene>
    <name evidence="2" type="ORF">IHBHHGIJ_01021</name>
    <name evidence="1" type="ORF">KFEGEMFD_00130</name>
</gene>
<reference evidence="3 4" key="1">
    <citation type="submission" date="2019-11" db="EMBL/GenBank/DDBJ databases">
        <authorList>
            <person name="Holert J."/>
        </authorList>
    </citation>
    <scope>NUCLEOTIDE SEQUENCE [LARGE SCALE GENOMIC DNA]</scope>
    <source>
        <strain evidence="1">BC3_2A</strain>
        <strain evidence="2">SB11_1A</strain>
    </source>
</reference>
<dbReference type="Proteomes" id="UP000439591">
    <property type="component" value="Unassembled WGS sequence"/>
</dbReference>
<dbReference type="Proteomes" id="UP000435877">
    <property type="component" value="Unassembled WGS sequence"/>
</dbReference>
<sequence length="34" mass="3741">MPSLHYAVMAVPQTDAKLLGQFAPLDRCVVAIKR</sequence>
<keyword evidence="3" id="KW-1185">Reference proteome</keyword>
<protein>
    <submittedName>
        <fullName evidence="1">Uncharacterized protein</fullName>
    </submittedName>
</protein>
<evidence type="ECO:0000313" key="3">
    <source>
        <dbReference type="Proteomes" id="UP000435877"/>
    </source>
</evidence>
<evidence type="ECO:0000313" key="1">
    <source>
        <dbReference type="EMBL" id="CAA0078965.1"/>
    </source>
</evidence>
<dbReference type="AlphaFoldDB" id="A0A5S9MQI1"/>
<evidence type="ECO:0000313" key="4">
    <source>
        <dbReference type="Proteomes" id="UP000439591"/>
    </source>
</evidence>
<dbReference type="EMBL" id="CACSIM010000001">
    <property type="protein sequence ID" value="CAA0078965.1"/>
    <property type="molecule type" value="Genomic_DNA"/>
</dbReference>
<organism evidence="1 4">
    <name type="scientific">Zhongshania aliphaticivorans</name>
    <dbReference type="NCBI Taxonomy" id="1470434"/>
    <lineage>
        <taxon>Bacteria</taxon>
        <taxon>Pseudomonadati</taxon>
        <taxon>Pseudomonadota</taxon>
        <taxon>Gammaproteobacteria</taxon>
        <taxon>Cellvibrionales</taxon>
        <taxon>Spongiibacteraceae</taxon>
        <taxon>Zhongshania</taxon>
    </lineage>
</organism>
<evidence type="ECO:0000313" key="2">
    <source>
        <dbReference type="EMBL" id="CAA0086353.1"/>
    </source>
</evidence>
<proteinExistence type="predicted"/>
<name>A0A5S9MQI1_9GAMM</name>
<dbReference type="EMBL" id="CACSIK010000001">
    <property type="protein sequence ID" value="CAA0086353.1"/>
    <property type="molecule type" value="Genomic_DNA"/>
</dbReference>
<accession>A0A5S9MQI1</accession>